<dbReference type="InterPro" id="IPR006102">
    <property type="entry name" value="Ig-like_GH2"/>
</dbReference>
<gene>
    <name evidence="8" type="ORF">EZS27_000644</name>
    <name evidence="9" type="ORF">EZS27_000648</name>
</gene>
<keyword evidence="5 9" id="KW-0326">Glycosidase</keyword>
<dbReference type="InterPro" id="IPR011013">
    <property type="entry name" value="Gal_mutarotase_sf_dom"/>
</dbReference>
<evidence type="ECO:0000256" key="2">
    <source>
        <dbReference type="ARBA" id="ARBA00007401"/>
    </source>
</evidence>
<dbReference type="SUPFAM" id="SSF49785">
    <property type="entry name" value="Galactose-binding domain-like"/>
    <property type="match status" value="1"/>
</dbReference>
<dbReference type="PANTHER" id="PTHR46323">
    <property type="entry name" value="BETA-GALACTOSIDASE"/>
    <property type="match status" value="1"/>
</dbReference>
<evidence type="ECO:0000256" key="3">
    <source>
        <dbReference type="ARBA" id="ARBA00012756"/>
    </source>
</evidence>
<dbReference type="Pfam" id="PF02836">
    <property type="entry name" value="Glyco_hydro_2_C"/>
    <property type="match status" value="1"/>
</dbReference>
<dbReference type="EMBL" id="SNRY01000006">
    <property type="protein sequence ID" value="KAA6352016.1"/>
    <property type="molecule type" value="Genomic_DNA"/>
</dbReference>
<dbReference type="SMART" id="SM01038">
    <property type="entry name" value="Bgal_small_N"/>
    <property type="match status" value="1"/>
</dbReference>
<dbReference type="InterPro" id="IPR036156">
    <property type="entry name" value="Beta-gal/glucu_dom_sf"/>
</dbReference>
<accession>A0A5J4T0I2</accession>
<dbReference type="Pfam" id="PF16353">
    <property type="entry name" value="LacZ_4"/>
    <property type="match status" value="1"/>
</dbReference>
<reference evidence="9" key="1">
    <citation type="submission" date="2019-03" db="EMBL/GenBank/DDBJ databases">
        <title>Single cell metagenomics reveals metabolic interactions within the superorganism composed of flagellate Streblomastix strix and complex community of Bacteroidetes bacteria on its surface.</title>
        <authorList>
            <person name="Treitli S.C."/>
            <person name="Kolisko M."/>
            <person name="Husnik F."/>
            <person name="Keeling P."/>
            <person name="Hampl V."/>
        </authorList>
    </citation>
    <scope>NUCLEOTIDE SEQUENCE</scope>
    <source>
        <strain evidence="9">STM</strain>
    </source>
</reference>
<dbReference type="Gene3D" id="2.60.120.260">
    <property type="entry name" value="Galactose-binding domain-like"/>
    <property type="match status" value="1"/>
</dbReference>
<name>A0A5J4T0I2_9ZZZZ</name>
<dbReference type="InterPro" id="IPR004199">
    <property type="entry name" value="B-gal_small/dom_5"/>
</dbReference>
<organism evidence="9">
    <name type="scientific">termite gut metagenome</name>
    <dbReference type="NCBI Taxonomy" id="433724"/>
    <lineage>
        <taxon>unclassified sequences</taxon>
        <taxon>metagenomes</taxon>
        <taxon>organismal metagenomes</taxon>
    </lineage>
</organism>
<dbReference type="EC" id="3.2.1.23" evidence="3"/>
<comment type="catalytic activity">
    <reaction evidence="1">
        <text>Hydrolysis of terminal non-reducing beta-D-galactose residues in beta-D-galactosides.</text>
        <dbReference type="EC" id="3.2.1.23"/>
    </reaction>
</comment>
<dbReference type="InterPro" id="IPR032312">
    <property type="entry name" value="LacZ_4"/>
</dbReference>
<dbReference type="SUPFAM" id="SSF74650">
    <property type="entry name" value="Galactose mutarotase-like"/>
    <property type="match status" value="1"/>
</dbReference>
<evidence type="ECO:0000259" key="7">
    <source>
        <dbReference type="SMART" id="SM01038"/>
    </source>
</evidence>
<evidence type="ECO:0000256" key="6">
    <source>
        <dbReference type="ARBA" id="ARBA00032230"/>
    </source>
</evidence>
<dbReference type="AlphaFoldDB" id="A0A5J4T0I2"/>
<evidence type="ECO:0000256" key="1">
    <source>
        <dbReference type="ARBA" id="ARBA00001412"/>
    </source>
</evidence>
<evidence type="ECO:0000313" key="9">
    <source>
        <dbReference type="EMBL" id="KAA6352016.1"/>
    </source>
</evidence>
<dbReference type="InterPro" id="IPR008979">
    <property type="entry name" value="Galactose-bd-like_sf"/>
</dbReference>
<evidence type="ECO:0000313" key="8">
    <source>
        <dbReference type="EMBL" id="KAA6352012.1"/>
    </source>
</evidence>
<sequence length="1135" mass="131228">MLRFFFVLGFWFAGTFCIYAQQAGNHLPYWRDMNVLSVNKEKPRTTFMTYENKTDALTGQYERSNYYQLLNGTWKFYYTDSQENLPDNLITDIENVSWHDIQVPGNWEIQGFGIPVYINHGYEFKPRYPVPPLLPDANPVGVYRREIDIPASWMERDIYLHIAGAKSGIYVYINGEEIGYSEDSKNPAEFLINPYIKQGKNTLAVKMYRWSTGSYLECQDFFRISGFERDVFLWSQAKSAIHDFRVVSTLDDSYKNGLFKLSVDLKNNSGFATSVNMKYELIDKKGKTVSTSSGMADITPKGKKTINFEAVLDHVATWTSENPDLYKLLLTVEKDGTQEIVPFNVGFRKIEIKESDYTVKGNKLRLFYVNGQPIKLKGVNVHEVSQLTGHYVTPEEMRRNFELMKQNNINTVRLSHYPQDRKFYEMCDEYGLYVYDEANIESHGMYYSRYLDDMRKGSDGHLDGRKKGTLGHNPDWIENHLYRIRNMFERNKNYPCVTIWSLGNEAGNGYNFYNAYTLLKNMDKDLMNRPVCYERAIWEWNTDMFVPQYPSAAWLEEIGERGADRPVVPSEYAHAMGNSTGDLNGQWNAIYKYPHLQGGYIWEWIDHAILEKDENGNPYWAYGGDYGVDQPSDGNFVADGIIGPDQKPHPAIAEVKYNLQNVGFEAVDLNKGEVKITNRFYFTNLSKYRVKYRIFKNEKLLKEAELRLGLPPQMSEIVTIPVSTMKAASDGEYFVNFEVTAKEAEQLIPVGHVIAYDQFELPIKTKNKKAYKAEKFPQLYIEQDETSVRVTSSAIEFIFDKQKGMATSYKINGFEYFNEEFGMQPNFWRAPTDNDYGNREPMRLQIWKQSSKNFNVSDCSVKKENENVLLTVWYNLAAGNNYRITCKIYPSGIVQVSNTFTPLTNVKAVETSQSEVELTATHTPLAESDKAINKIGEAPRIGVRFRLPEQINIIQYFGRGPEENYSDRYKGTVVGLYQTTAEEMYVPYVRPQENGHRTDTRWMAATTRSGKGLLIQAENKFEFNALRNAVEDFDSQEADAPYQWNNFTAEEIANRNDADAKDRLPKHTHINHIVPRSFVEICIDMKQQGVGGYDSWGSKPVPEARIYTDREYNWSFTLIPVKNIKEMEEKRKSKY</sequence>
<dbReference type="EMBL" id="SNRY01000006">
    <property type="protein sequence ID" value="KAA6352012.1"/>
    <property type="molecule type" value="Genomic_DNA"/>
</dbReference>
<dbReference type="FunFam" id="3.20.20.80:FF:000121">
    <property type="entry name" value="Beta-galactosidase"/>
    <property type="match status" value="1"/>
</dbReference>
<dbReference type="Gene3D" id="2.60.40.10">
    <property type="entry name" value="Immunoglobulins"/>
    <property type="match status" value="2"/>
</dbReference>
<dbReference type="InterPro" id="IPR014718">
    <property type="entry name" value="GH-type_carb-bd"/>
</dbReference>
<comment type="similarity">
    <text evidence="2">Belongs to the glycosyl hydrolase 2 family.</text>
</comment>
<dbReference type="GO" id="GO:0009341">
    <property type="term" value="C:beta-galactosidase complex"/>
    <property type="evidence" value="ECO:0007669"/>
    <property type="project" value="InterPro"/>
</dbReference>
<comment type="caution">
    <text evidence="9">The sequence shown here is derived from an EMBL/GenBank/DDBJ whole genome shotgun (WGS) entry which is preliminary data.</text>
</comment>
<dbReference type="InterPro" id="IPR006104">
    <property type="entry name" value="Glyco_hydro_2_N"/>
</dbReference>
<dbReference type="PANTHER" id="PTHR46323:SF2">
    <property type="entry name" value="BETA-GALACTOSIDASE"/>
    <property type="match status" value="1"/>
</dbReference>
<evidence type="ECO:0000256" key="5">
    <source>
        <dbReference type="ARBA" id="ARBA00023295"/>
    </source>
</evidence>
<dbReference type="Pfam" id="PF02929">
    <property type="entry name" value="Bgal_small_N"/>
    <property type="match status" value="1"/>
</dbReference>
<feature type="domain" description="Beta galactosidase small chain/" evidence="7">
    <location>
        <begin position="789"/>
        <end position="1119"/>
    </location>
</feature>
<dbReference type="Pfam" id="PF02837">
    <property type="entry name" value="Glyco_hydro_2_N"/>
    <property type="match status" value="1"/>
</dbReference>
<dbReference type="SUPFAM" id="SSF49303">
    <property type="entry name" value="beta-Galactosidase/glucuronidase domain"/>
    <property type="match status" value="2"/>
</dbReference>
<dbReference type="Gene3D" id="3.20.20.80">
    <property type="entry name" value="Glycosidases"/>
    <property type="match status" value="1"/>
</dbReference>
<dbReference type="GO" id="GO:0005990">
    <property type="term" value="P:lactose catabolic process"/>
    <property type="evidence" value="ECO:0007669"/>
    <property type="project" value="TreeGrafter"/>
</dbReference>
<dbReference type="InterPro" id="IPR006103">
    <property type="entry name" value="Glyco_hydro_2_cat"/>
</dbReference>
<proteinExistence type="inferred from homology"/>
<dbReference type="PRINTS" id="PR00132">
    <property type="entry name" value="GLHYDRLASE2"/>
</dbReference>
<dbReference type="InterPro" id="IPR013783">
    <property type="entry name" value="Ig-like_fold"/>
</dbReference>
<dbReference type="GO" id="GO:0004565">
    <property type="term" value="F:beta-galactosidase activity"/>
    <property type="evidence" value="ECO:0007669"/>
    <property type="project" value="UniProtKB-EC"/>
</dbReference>
<dbReference type="InterPro" id="IPR006101">
    <property type="entry name" value="Glyco_hydro_2"/>
</dbReference>
<dbReference type="InterPro" id="IPR050347">
    <property type="entry name" value="Bact_Beta-galactosidase"/>
</dbReference>
<dbReference type="SUPFAM" id="SSF51445">
    <property type="entry name" value="(Trans)glycosidases"/>
    <property type="match status" value="1"/>
</dbReference>
<protein>
    <recommendedName>
        <fullName evidence="3">beta-galactosidase</fullName>
        <ecNumber evidence="3">3.2.1.23</ecNumber>
    </recommendedName>
    <alternativeName>
        <fullName evidence="6">Lactase</fullName>
    </alternativeName>
</protein>
<evidence type="ECO:0000256" key="4">
    <source>
        <dbReference type="ARBA" id="ARBA00022801"/>
    </source>
</evidence>
<dbReference type="Pfam" id="PF00703">
    <property type="entry name" value="Glyco_hydro_2"/>
    <property type="match status" value="1"/>
</dbReference>
<dbReference type="GO" id="GO:0030246">
    <property type="term" value="F:carbohydrate binding"/>
    <property type="evidence" value="ECO:0007669"/>
    <property type="project" value="InterPro"/>
</dbReference>
<keyword evidence="4 9" id="KW-0378">Hydrolase</keyword>
<dbReference type="InterPro" id="IPR017853">
    <property type="entry name" value="GH"/>
</dbReference>
<dbReference type="Gene3D" id="2.70.98.10">
    <property type="match status" value="1"/>
</dbReference>